<evidence type="ECO:0000313" key="14">
    <source>
        <dbReference type="Proteomes" id="UP000026913"/>
    </source>
</evidence>
<dbReference type="Pfam" id="PF00015">
    <property type="entry name" value="MCPsignal"/>
    <property type="match status" value="1"/>
</dbReference>
<evidence type="ECO:0000259" key="11">
    <source>
        <dbReference type="PROSITE" id="PS50111"/>
    </source>
</evidence>
<dbReference type="PROSITE" id="PS50111">
    <property type="entry name" value="CHEMOTAXIS_TRANSDUC_2"/>
    <property type="match status" value="1"/>
</dbReference>
<feature type="transmembrane region" description="Helical" evidence="10">
    <location>
        <begin position="20"/>
        <end position="40"/>
    </location>
</feature>
<dbReference type="AlphaFoldDB" id="A0A024EBI3"/>
<dbReference type="PANTHER" id="PTHR32089">
    <property type="entry name" value="METHYL-ACCEPTING CHEMOTAXIS PROTEIN MCPB"/>
    <property type="match status" value="1"/>
</dbReference>
<keyword evidence="7 9" id="KW-0807">Transducer</keyword>
<dbReference type="GO" id="GO:0005886">
    <property type="term" value="C:plasma membrane"/>
    <property type="evidence" value="ECO:0007669"/>
    <property type="project" value="UniProtKB-SubCell"/>
</dbReference>
<keyword evidence="4 10" id="KW-0812">Transmembrane</keyword>
<dbReference type="Gene3D" id="1.10.287.950">
    <property type="entry name" value="Methyl-accepting chemotaxis protein"/>
    <property type="match status" value="1"/>
</dbReference>
<dbReference type="KEGG" id="pman:OU5_2619"/>
<accession>A0A024EBI3</accession>
<evidence type="ECO:0000313" key="13">
    <source>
        <dbReference type="EMBL" id="AHZ69698.1"/>
    </source>
</evidence>
<evidence type="ECO:0000259" key="12">
    <source>
        <dbReference type="PROSITE" id="PS50885"/>
    </source>
</evidence>
<dbReference type="HOGENOM" id="CLU_000445_107_27_6"/>
<comment type="similarity">
    <text evidence="8">Belongs to the methyl-accepting chemotaxis (MCP) protein family.</text>
</comment>
<dbReference type="SMART" id="SM00283">
    <property type="entry name" value="MA"/>
    <property type="match status" value="1"/>
</dbReference>
<evidence type="ECO:0000256" key="5">
    <source>
        <dbReference type="ARBA" id="ARBA00022989"/>
    </source>
</evidence>
<dbReference type="CDD" id="cd11386">
    <property type="entry name" value="MCP_signal"/>
    <property type="match status" value="1"/>
</dbReference>
<keyword evidence="3" id="KW-0488">Methylation</keyword>
<dbReference type="InterPro" id="IPR004089">
    <property type="entry name" value="MCPsignal_dom"/>
</dbReference>
<protein>
    <submittedName>
        <fullName evidence="13">Chemotaxis sensory transducer</fullName>
    </submittedName>
</protein>
<proteinExistence type="inferred from homology"/>
<evidence type="ECO:0000256" key="2">
    <source>
        <dbReference type="ARBA" id="ARBA00022475"/>
    </source>
</evidence>
<sequence>MKSLLYPAVALMNRLSFGMKFSLISVLFLVPMLVTNFYLVRDSYREFQGTQVELQSLDLLGSSLTLRRDLETLNNLVQINVTLGQSGKAGNVETKISTLEQSVLARLQGLTAMTTDPEQITVFDGKRDEMIAAFKAQQAENSLQSKSGMIGKLLGSAQIFSQIIASQAGLSRDTQSDMRQLSELITNVTPPVTQILGDGRAMGSYSLGQGFLNSSSSTRFDELLAQIEKLQGEYGLKLNDALGSSKAARDTLAAQAESSKASLKKASELFEEQVVMADTLDAPWQAFYDQVTGLMDQTYQLNEATLAFLGTQLQQRLEQNRTHMILQAVALSVVFVLIFYLYGGFYASTRTTLKRLGATLDKVAAGDMTVTFRAESRDELGELGEVFNGTVKKIHDLIERVGQTVNEVERQAGQVESVSAQSNQAVAGQRSQIEQVATAMNQMSATSLEVARSAAAAVSSAHSVNDETISGRGLVASQQGSIAQLASEIDQSVRVVNQLASDSQSISRVLEVIKSIAEQTNLLALNAAIEAARAGEQGRGFAVVADEVRTLAKRTQQSTEEIEQMITKLQNGVGAAVKAMGVSHQVADGTVGQSEKVQQALENILGAVGMIVDQNQQIAAAVEQQTAVAHDIDQNIVEINRAGERTAEGAHQTEDASRALSAQVLELKQLISAFRV</sequence>
<dbReference type="GO" id="GO:0007165">
    <property type="term" value="P:signal transduction"/>
    <property type="evidence" value="ECO:0007669"/>
    <property type="project" value="UniProtKB-KW"/>
</dbReference>
<dbReference type="GO" id="GO:0006935">
    <property type="term" value="P:chemotaxis"/>
    <property type="evidence" value="ECO:0007669"/>
    <property type="project" value="UniProtKB-ARBA"/>
</dbReference>
<comment type="subcellular location">
    <subcellularLocation>
        <location evidence="1">Cell membrane</location>
        <topology evidence="1">Multi-pass membrane protein</topology>
    </subcellularLocation>
</comment>
<dbReference type="SMART" id="SM00304">
    <property type="entry name" value="HAMP"/>
    <property type="match status" value="1"/>
</dbReference>
<feature type="domain" description="HAMP" evidence="12">
    <location>
        <begin position="347"/>
        <end position="399"/>
    </location>
</feature>
<evidence type="ECO:0000256" key="3">
    <source>
        <dbReference type="ARBA" id="ARBA00022481"/>
    </source>
</evidence>
<dbReference type="PROSITE" id="PS50885">
    <property type="entry name" value="HAMP"/>
    <property type="match status" value="1"/>
</dbReference>
<evidence type="ECO:0000256" key="10">
    <source>
        <dbReference type="SAM" id="Phobius"/>
    </source>
</evidence>
<reference evidence="13 14" key="1">
    <citation type="journal article" date="2012" name="J. Bacteriol.">
        <title>Genome sequence of cold-adapted Pseudomonas mandelii strain JR-1.</title>
        <authorList>
            <person name="Jang S.H."/>
            <person name="Kim J."/>
            <person name="Kim J."/>
            <person name="Hong S."/>
            <person name="Lee C."/>
        </authorList>
    </citation>
    <scope>NUCLEOTIDE SEQUENCE [LARGE SCALE GENOMIC DNA]</scope>
    <source>
        <strain evidence="13 14">JR-1</strain>
    </source>
</reference>
<keyword evidence="6 10" id="KW-0472">Membrane</keyword>
<keyword evidence="5 10" id="KW-1133">Transmembrane helix</keyword>
<dbReference type="CDD" id="cd06225">
    <property type="entry name" value="HAMP"/>
    <property type="match status" value="1"/>
</dbReference>
<evidence type="ECO:0000256" key="1">
    <source>
        <dbReference type="ARBA" id="ARBA00004651"/>
    </source>
</evidence>
<evidence type="ECO:0000256" key="4">
    <source>
        <dbReference type="ARBA" id="ARBA00022692"/>
    </source>
</evidence>
<dbReference type="SUPFAM" id="SSF58104">
    <property type="entry name" value="Methyl-accepting chemotaxis protein (MCP) signaling domain"/>
    <property type="match status" value="1"/>
</dbReference>
<dbReference type="OrthoDB" id="5694686at2"/>
<keyword evidence="2" id="KW-1003">Cell membrane</keyword>
<organism evidence="13 14">
    <name type="scientific">Pseudomonas mandelii JR-1</name>
    <dbReference type="NCBI Taxonomy" id="1147786"/>
    <lineage>
        <taxon>Bacteria</taxon>
        <taxon>Pseudomonadati</taxon>
        <taxon>Pseudomonadota</taxon>
        <taxon>Gammaproteobacteria</taxon>
        <taxon>Pseudomonadales</taxon>
        <taxon>Pseudomonadaceae</taxon>
        <taxon>Pseudomonas</taxon>
    </lineage>
</organism>
<feature type="domain" description="Methyl-accepting transducer" evidence="11">
    <location>
        <begin position="404"/>
        <end position="640"/>
    </location>
</feature>
<dbReference type="InterPro" id="IPR003660">
    <property type="entry name" value="HAMP_dom"/>
</dbReference>
<dbReference type="Pfam" id="PF00672">
    <property type="entry name" value="HAMP"/>
    <property type="match status" value="1"/>
</dbReference>
<dbReference type="EMBL" id="CP005960">
    <property type="protein sequence ID" value="AHZ69698.1"/>
    <property type="molecule type" value="Genomic_DNA"/>
</dbReference>
<dbReference type="PANTHER" id="PTHR32089:SF119">
    <property type="entry name" value="METHYL-ACCEPTING CHEMOTAXIS PROTEIN CTPL"/>
    <property type="match status" value="1"/>
</dbReference>
<feature type="transmembrane region" description="Helical" evidence="10">
    <location>
        <begin position="324"/>
        <end position="345"/>
    </location>
</feature>
<evidence type="ECO:0000256" key="9">
    <source>
        <dbReference type="PROSITE-ProRule" id="PRU00284"/>
    </source>
</evidence>
<evidence type="ECO:0000256" key="6">
    <source>
        <dbReference type="ARBA" id="ARBA00023136"/>
    </source>
</evidence>
<gene>
    <name evidence="13" type="ORF">OU5_2619</name>
</gene>
<evidence type="ECO:0000256" key="8">
    <source>
        <dbReference type="ARBA" id="ARBA00029447"/>
    </source>
</evidence>
<dbReference type="Proteomes" id="UP000026913">
    <property type="component" value="Chromosome"/>
</dbReference>
<name>A0A024EBI3_9PSED</name>
<dbReference type="FunFam" id="1.10.287.950:FF:000001">
    <property type="entry name" value="Methyl-accepting chemotaxis sensory transducer"/>
    <property type="match status" value="1"/>
</dbReference>
<evidence type="ECO:0000256" key="7">
    <source>
        <dbReference type="ARBA" id="ARBA00023224"/>
    </source>
</evidence>